<proteinExistence type="predicted"/>
<gene>
    <name evidence="1" type="ORF">XD57_1345</name>
</gene>
<evidence type="ECO:0000313" key="1">
    <source>
        <dbReference type="EMBL" id="KUK22559.1"/>
    </source>
</evidence>
<dbReference type="Proteomes" id="UP000058636">
    <property type="component" value="Unassembled WGS sequence"/>
</dbReference>
<comment type="caution">
    <text evidence="1">The sequence shown here is derived from an EMBL/GenBank/DDBJ whole genome shotgun (WGS) entry which is preliminary data.</text>
</comment>
<protein>
    <submittedName>
        <fullName evidence="1">Uncharacterized protein</fullName>
    </submittedName>
</protein>
<organism evidence="1 2">
    <name type="scientific">Thermotoga petrophila</name>
    <dbReference type="NCBI Taxonomy" id="93929"/>
    <lineage>
        <taxon>Bacteria</taxon>
        <taxon>Thermotogati</taxon>
        <taxon>Thermotogota</taxon>
        <taxon>Thermotogae</taxon>
        <taxon>Thermotogales</taxon>
        <taxon>Thermotogaceae</taxon>
        <taxon>Thermotoga</taxon>
    </lineage>
</organism>
<dbReference type="EMBL" id="LGFG01000134">
    <property type="protein sequence ID" value="KUK22559.1"/>
    <property type="molecule type" value="Genomic_DNA"/>
</dbReference>
<sequence length="160" mass="18345">MTIAYLDSRKIEGKFIGGLLSVDERGIPVEFKYTDPVVPNELQKILYGSSIDTYLKGELIAKTLLKKMEKKPDFVFVRDPELLEVDDRLLLIAERTEKLETPTRVSEEEVLLPFKGSSVKIVGKVSDEDMKKLADLLETFDVMEPFQRLERALEYLCSEK</sequence>
<dbReference type="RefSeq" id="WP_334099945.1">
    <property type="nucleotide sequence ID" value="NZ_DAITJQ010000001.1"/>
</dbReference>
<dbReference type="PATRIC" id="fig|93930.3.peg.388"/>
<dbReference type="AlphaFoldDB" id="A0A101EPL1"/>
<evidence type="ECO:0000313" key="2">
    <source>
        <dbReference type="Proteomes" id="UP000058636"/>
    </source>
</evidence>
<reference evidence="1 2" key="1">
    <citation type="journal article" date="2015" name="MBio">
        <title>Genome-Resolved Metagenomic Analysis Reveals Roles for Candidate Phyla and Other Microbial Community Members in Biogeochemical Transformations in Oil Reservoirs.</title>
        <authorList>
            <person name="Hu P."/>
            <person name="Tom L."/>
            <person name="Singh A."/>
            <person name="Thomas B.C."/>
            <person name="Baker B.J."/>
            <person name="Piceno Y.M."/>
            <person name="Andersen G.L."/>
            <person name="Banfield J.F."/>
        </authorList>
    </citation>
    <scope>NUCLEOTIDE SEQUENCE [LARGE SCALE GENOMIC DNA]</scope>
    <source>
        <strain evidence="1">46_26</strain>
    </source>
</reference>
<accession>A0A101EPL1</accession>
<name>A0A101EPL1_9THEM</name>